<dbReference type="Gene3D" id="1.10.1040.10">
    <property type="entry name" value="N-(1-d-carboxylethyl)-l-norvaline Dehydrogenase, domain 2"/>
    <property type="match status" value="1"/>
</dbReference>
<evidence type="ECO:0000313" key="3">
    <source>
        <dbReference type="EMBL" id="CAB4617661.1"/>
    </source>
</evidence>
<name>A0A6J6HUB8_9ZZZZ</name>
<reference evidence="3" key="1">
    <citation type="submission" date="2020-05" db="EMBL/GenBank/DDBJ databases">
        <authorList>
            <person name="Chiriac C."/>
            <person name="Salcher M."/>
            <person name="Ghai R."/>
            <person name="Kavagutti S V."/>
        </authorList>
    </citation>
    <scope>NUCLEOTIDE SEQUENCE</scope>
</reference>
<dbReference type="InterPro" id="IPR036291">
    <property type="entry name" value="NAD(P)-bd_dom_sf"/>
</dbReference>
<dbReference type="InterPro" id="IPR006115">
    <property type="entry name" value="6PGDH_NADP-bd"/>
</dbReference>
<gene>
    <name evidence="3" type="ORF">UFOPK1909_00312</name>
</gene>
<sequence>MKLTVLGLGEAGSLIAKGLADQGVEVVAFDPAKPKHPIVPLAESAEEAVSDADVVFSLNSSTVSVKVAQQVANHLKPGAIYCDLNTGTPALKKRLSEIMPAGSFVDVAVMKPVPGLGEKVPLVIAGAGAKKFEELFAHLGMDITYVSENAGDAAARKLIRSILAQGMAAVVIDALWAAKELGLQDWAIEEINREFDTNSSKTVKRYLDGTQQYAKRRSVEMADVVEMLSDAEYESTTVRGVELTLSRVIHGVRVPFAELD</sequence>
<feature type="domain" description="Phosphogluconate dehydrogenase NAD-binding putative C-terminal" evidence="2">
    <location>
        <begin position="178"/>
        <end position="245"/>
    </location>
</feature>
<dbReference type="EMBL" id="CAEZVD010000015">
    <property type="protein sequence ID" value="CAB4617661.1"/>
    <property type="molecule type" value="Genomic_DNA"/>
</dbReference>
<dbReference type="AlphaFoldDB" id="A0A6J6HUB8"/>
<dbReference type="Pfam" id="PF09130">
    <property type="entry name" value="DUF1932"/>
    <property type="match status" value="1"/>
</dbReference>
<evidence type="ECO:0000259" key="2">
    <source>
        <dbReference type="Pfam" id="PF09130"/>
    </source>
</evidence>
<dbReference type="InterPro" id="IPR015814">
    <property type="entry name" value="Pgluconate_DH_NAD-bd_C"/>
</dbReference>
<dbReference type="InterPro" id="IPR013328">
    <property type="entry name" value="6PGD_dom2"/>
</dbReference>
<dbReference type="GO" id="GO:0050661">
    <property type="term" value="F:NADP binding"/>
    <property type="evidence" value="ECO:0007669"/>
    <property type="project" value="InterPro"/>
</dbReference>
<proteinExistence type="predicted"/>
<organism evidence="3">
    <name type="scientific">freshwater metagenome</name>
    <dbReference type="NCBI Taxonomy" id="449393"/>
    <lineage>
        <taxon>unclassified sequences</taxon>
        <taxon>metagenomes</taxon>
        <taxon>ecological metagenomes</taxon>
    </lineage>
</organism>
<feature type="domain" description="6-phosphogluconate dehydrogenase NADP-binding" evidence="1">
    <location>
        <begin position="3"/>
        <end position="106"/>
    </location>
</feature>
<dbReference type="SUPFAM" id="SSF48179">
    <property type="entry name" value="6-phosphogluconate dehydrogenase C-terminal domain-like"/>
    <property type="match status" value="1"/>
</dbReference>
<dbReference type="InterPro" id="IPR008927">
    <property type="entry name" value="6-PGluconate_DH-like_C_sf"/>
</dbReference>
<protein>
    <submittedName>
        <fullName evidence="3">Unannotated protein</fullName>
    </submittedName>
</protein>
<evidence type="ECO:0000259" key="1">
    <source>
        <dbReference type="Pfam" id="PF03446"/>
    </source>
</evidence>
<dbReference type="SUPFAM" id="SSF51735">
    <property type="entry name" value="NAD(P)-binding Rossmann-fold domains"/>
    <property type="match status" value="1"/>
</dbReference>
<dbReference type="Gene3D" id="3.40.50.720">
    <property type="entry name" value="NAD(P)-binding Rossmann-like Domain"/>
    <property type="match status" value="1"/>
</dbReference>
<accession>A0A6J6HUB8</accession>
<dbReference type="Pfam" id="PF03446">
    <property type="entry name" value="NAD_binding_2"/>
    <property type="match status" value="1"/>
</dbReference>